<proteinExistence type="predicted"/>
<gene>
    <name evidence="2" type="ORF">SAMN05216207_102871</name>
</gene>
<keyword evidence="3" id="KW-1185">Reference proteome</keyword>
<evidence type="ECO:0000256" key="1">
    <source>
        <dbReference type="SAM" id="MobiDB-lite"/>
    </source>
</evidence>
<evidence type="ECO:0000313" key="2">
    <source>
        <dbReference type="EMBL" id="SFO05431.1"/>
    </source>
</evidence>
<dbReference type="InterPro" id="IPR042261">
    <property type="entry name" value="Lsr2-like_dimerization"/>
</dbReference>
<dbReference type="OrthoDB" id="4113332at2"/>
<evidence type="ECO:0000313" key="3">
    <source>
        <dbReference type="Proteomes" id="UP000199614"/>
    </source>
</evidence>
<organism evidence="2 3">
    <name type="scientific">Pseudonocardia ammonioxydans</name>
    <dbReference type="NCBI Taxonomy" id="260086"/>
    <lineage>
        <taxon>Bacteria</taxon>
        <taxon>Bacillati</taxon>
        <taxon>Actinomycetota</taxon>
        <taxon>Actinomycetes</taxon>
        <taxon>Pseudonocardiales</taxon>
        <taxon>Pseudonocardiaceae</taxon>
        <taxon>Pseudonocardia</taxon>
    </lineage>
</organism>
<name>A0A1I5E2N6_PSUAM</name>
<dbReference type="EMBL" id="FOUY01000028">
    <property type="protein sequence ID" value="SFO05431.1"/>
    <property type="molecule type" value="Genomic_DNA"/>
</dbReference>
<reference evidence="2 3" key="1">
    <citation type="submission" date="2016-10" db="EMBL/GenBank/DDBJ databases">
        <authorList>
            <person name="de Groot N.N."/>
        </authorList>
    </citation>
    <scope>NUCLEOTIDE SEQUENCE [LARGE SCALE GENOMIC DNA]</scope>
    <source>
        <strain evidence="2 3">CGMCC 4.1877</strain>
    </source>
</reference>
<protein>
    <submittedName>
        <fullName evidence="2">Lsr2 protein</fullName>
    </submittedName>
</protein>
<dbReference type="AlphaFoldDB" id="A0A1I5E2N6"/>
<feature type="region of interest" description="Disordered" evidence="1">
    <location>
        <begin position="59"/>
        <end position="90"/>
    </location>
</feature>
<dbReference type="RefSeq" id="WP_093349543.1">
    <property type="nucleotide sequence ID" value="NZ_FOUY01000028.1"/>
</dbReference>
<accession>A0A1I5E2N6</accession>
<dbReference type="Proteomes" id="UP000199614">
    <property type="component" value="Unassembled WGS sequence"/>
</dbReference>
<feature type="region of interest" description="Disordered" evidence="1">
    <location>
        <begin position="116"/>
        <end position="139"/>
    </location>
</feature>
<sequence length="139" mass="15055">MGIRQIRYCDITGTENDVESHEIHIDQMRIAIDLAGSEYRRLIAALQPFIDAGRVEASVPAAGSLPGGTSASGNRPRRRPSTSTGLTAAERDQLRQWAEARGFPVPVNNRFKQSLIDQWRADTSTSGPSSEDGSADSAD</sequence>
<dbReference type="STRING" id="260086.SAMN05216207_102871"/>
<dbReference type="Gene3D" id="3.30.60.230">
    <property type="entry name" value="Lsr2, dimerization domain"/>
    <property type="match status" value="1"/>
</dbReference>
<feature type="compositionally biased region" description="Polar residues" evidence="1">
    <location>
        <begin position="116"/>
        <end position="132"/>
    </location>
</feature>